<proteinExistence type="predicted"/>
<organism evidence="1 2">
    <name type="scientific">Pseudogulbenkiania ferrooxidans EGD-HP2</name>
    <dbReference type="NCBI Taxonomy" id="1388764"/>
    <lineage>
        <taxon>Bacteria</taxon>
        <taxon>Pseudomonadati</taxon>
        <taxon>Pseudomonadota</taxon>
        <taxon>Betaproteobacteria</taxon>
        <taxon>Neisseriales</taxon>
        <taxon>Chromobacteriaceae</taxon>
        <taxon>Pseudogulbenkiania</taxon>
    </lineage>
</organism>
<dbReference type="RefSeq" id="WP_021476749.1">
    <property type="nucleotide sequence ID" value="NZ_AVPH01000212.1"/>
</dbReference>
<reference evidence="1 2" key="1">
    <citation type="journal article" date="2013" name="Genome Announc.">
        <title>Genome Sequence of the Pigment-Producing Bacterium Pseudogulbenkiania ferrooxidans, Isolated from Loktak Lake.</title>
        <authorList>
            <person name="Puranik S."/>
            <person name="Talkal R."/>
            <person name="Qureshi A."/>
            <person name="Khardenavis A."/>
            <person name="Kapley A."/>
            <person name="Purohit H.J."/>
        </authorList>
    </citation>
    <scope>NUCLEOTIDE SEQUENCE [LARGE SCALE GENOMIC DNA]</scope>
    <source>
        <strain evidence="1 2">EGD-HP2</strain>
    </source>
</reference>
<dbReference type="InterPro" id="IPR006521">
    <property type="entry name" value="Tail_protein_I"/>
</dbReference>
<sequence length="194" mass="21788">MNDLPDLPAVLAGDERFAALADMWASRLAAIDPQDILVRWIERVDVSLLPLLAEEYSLLDDGWELAETEQAQRAMLQGAIRLHRIKGTPSAIREDFRMLGLGEVVIEEGRAGRRRDGAFRRDGFAVRGQRQDNWAEYRIKCSRQLSIKQAAAARRLLASVAPARCHLVEINFTDAALIRNGYARRDGTYTRGSV</sequence>
<dbReference type="Proteomes" id="UP000016426">
    <property type="component" value="Unassembled WGS sequence"/>
</dbReference>
<evidence type="ECO:0000313" key="2">
    <source>
        <dbReference type="Proteomes" id="UP000016426"/>
    </source>
</evidence>
<accession>A0ABN0N860</accession>
<dbReference type="Pfam" id="PF09684">
    <property type="entry name" value="Tail_P2_I"/>
    <property type="match status" value="1"/>
</dbReference>
<comment type="caution">
    <text evidence="1">The sequence shown here is derived from an EMBL/GenBank/DDBJ whole genome shotgun (WGS) entry which is preliminary data.</text>
</comment>
<evidence type="ECO:0000313" key="1">
    <source>
        <dbReference type="EMBL" id="ERE07148.1"/>
    </source>
</evidence>
<protein>
    <submittedName>
        <fullName evidence="1">Tail fiber protein</fullName>
    </submittedName>
</protein>
<dbReference type="EMBL" id="AVPH01000212">
    <property type="protein sequence ID" value="ERE07148.1"/>
    <property type="molecule type" value="Genomic_DNA"/>
</dbReference>
<gene>
    <name evidence="1" type="ORF">O166_06600</name>
</gene>
<keyword evidence="2" id="KW-1185">Reference proteome</keyword>
<name>A0ABN0N860_9NEIS</name>